<name>A0ABC8UB49_9AQUA</name>
<reference evidence="1 2" key="1">
    <citation type="submission" date="2024-02" db="EMBL/GenBank/DDBJ databases">
        <authorList>
            <person name="Vignale AGUSTIN F."/>
            <person name="Sosa J E."/>
            <person name="Modenutti C."/>
        </authorList>
    </citation>
    <scope>NUCLEOTIDE SEQUENCE [LARGE SCALE GENOMIC DNA]</scope>
</reference>
<evidence type="ECO:0000313" key="1">
    <source>
        <dbReference type="EMBL" id="CAK9178990.1"/>
    </source>
</evidence>
<keyword evidence="2" id="KW-1185">Reference proteome</keyword>
<dbReference type="EMBL" id="CAUOFW020007380">
    <property type="protein sequence ID" value="CAK9178990.1"/>
    <property type="molecule type" value="Genomic_DNA"/>
</dbReference>
<dbReference type="Proteomes" id="UP001642360">
    <property type="component" value="Unassembled WGS sequence"/>
</dbReference>
<organism evidence="1 2">
    <name type="scientific">Ilex paraguariensis</name>
    <name type="common">yerba mate</name>
    <dbReference type="NCBI Taxonomy" id="185542"/>
    <lineage>
        <taxon>Eukaryota</taxon>
        <taxon>Viridiplantae</taxon>
        <taxon>Streptophyta</taxon>
        <taxon>Embryophyta</taxon>
        <taxon>Tracheophyta</taxon>
        <taxon>Spermatophyta</taxon>
        <taxon>Magnoliopsida</taxon>
        <taxon>eudicotyledons</taxon>
        <taxon>Gunneridae</taxon>
        <taxon>Pentapetalae</taxon>
        <taxon>asterids</taxon>
        <taxon>campanulids</taxon>
        <taxon>Aquifoliales</taxon>
        <taxon>Aquifoliaceae</taxon>
        <taxon>Ilex</taxon>
    </lineage>
</organism>
<proteinExistence type="predicted"/>
<protein>
    <submittedName>
        <fullName evidence="1">Uncharacterized protein</fullName>
    </submittedName>
</protein>
<gene>
    <name evidence="1" type="ORF">ILEXP_LOCUS48924</name>
</gene>
<accession>A0ABC8UB49</accession>
<comment type="caution">
    <text evidence="1">The sequence shown here is derived from an EMBL/GenBank/DDBJ whole genome shotgun (WGS) entry which is preliminary data.</text>
</comment>
<evidence type="ECO:0000313" key="2">
    <source>
        <dbReference type="Proteomes" id="UP001642360"/>
    </source>
</evidence>
<dbReference type="AlphaFoldDB" id="A0ABC8UB49"/>
<sequence length="75" mass="8679">MRSPVVVEKFHRLCKQVIAVGTIPEDNKLKQKLADLRWCIFHVLFSNQYEHICLSSFLDSSMVAKVVPSVAEYRE</sequence>